<feature type="transmembrane region" description="Helical" evidence="7">
    <location>
        <begin position="151"/>
        <end position="174"/>
    </location>
</feature>
<dbReference type="CDD" id="cd06261">
    <property type="entry name" value="TM_PBP2"/>
    <property type="match status" value="1"/>
</dbReference>
<dbReference type="GO" id="GO:0055085">
    <property type="term" value="P:transmembrane transport"/>
    <property type="evidence" value="ECO:0007669"/>
    <property type="project" value="InterPro"/>
</dbReference>
<evidence type="ECO:0000256" key="4">
    <source>
        <dbReference type="ARBA" id="ARBA00022692"/>
    </source>
</evidence>
<feature type="transmembrane region" description="Helical" evidence="7">
    <location>
        <begin position="258"/>
        <end position="277"/>
    </location>
</feature>
<sequence>MKTNQKKAWPFLAPTIIFVTFFSIYPILRTFVMSFQSGSLINLSWSGLSNYQYLFKDPEFWLAIKNTALYALISVPIGLAISILLAWIIFSKVKHKSFFETTFFMPYVTSTIAIGIVFRYIFNGDYGLLNFVLRCLHLPAPNWIDDPSMSLTTIIIFGIWTSLAFNIVILMGALRNIDPNFYTVADMYGASGAEKFWRITMPELIPTLAFLLTMNIIGAFKVYTSVYALFNGQAGVGNSGTTAVFYIYNKFQIVGTPGVAMAATVVLFIIILFITFLQRKMMKKIGEN</sequence>
<dbReference type="PATRIC" id="fig|1600.4.peg.1400"/>
<keyword evidence="2 7" id="KW-0813">Transport</keyword>
<evidence type="ECO:0000259" key="8">
    <source>
        <dbReference type="PROSITE" id="PS50928"/>
    </source>
</evidence>
<dbReference type="OrthoDB" id="9787541at2"/>
<keyword evidence="3" id="KW-1003">Cell membrane</keyword>
<dbReference type="Proteomes" id="UP000035709">
    <property type="component" value="Chromosome"/>
</dbReference>
<keyword evidence="4 7" id="KW-0812">Transmembrane</keyword>
<keyword evidence="5 7" id="KW-1133">Transmembrane helix</keyword>
<dbReference type="InterPro" id="IPR051393">
    <property type="entry name" value="ABC_transporter_permease"/>
</dbReference>
<dbReference type="AlphaFoldDB" id="A0A0D6A4S3"/>
<protein>
    <submittedName>
        <fullName evidence="9">Sugar ABC transporter permease component</fullName>
    </submittedName>
</protein>
<keyword evidence="10" id="KW-1185">Reference proteome</keyword>
<name>A0A0D6A4S3_9LACO</name>
<feature type="transmembrane region" description="Helical" evidence="7">
    <location>
        <begin position="102"/>
        <end position="122"/>
    </location>
</feature>
<feature type="transmembrane region" description="Helical" evidence="7">
    <location>
        <begin position="68"/>
        <end position="90"/>
    </location>
</feature>
<dbReference type="PROSITE" id="PS50928">
    <property type="entry name" value="ABC_TM1"/>
    <property type="match status" value="1"/>
</dbReference>
<dbReference type="Gene3D" id="1.10.3720.10">
    <property type="entry name" value="MetI-like"/>
    <property type="match status" value="1"/>
</dbReference>
<gene>
    <name evidence="9" type="ORF">LBAT_1372</name>
</gene>
<dbReference type="PANTHER" id="PTHR30193:SF37">
    <property type="entry name" value="INNER MEMBRANE ABC TRANSPORTER PERMEASE PROTEIN YCJO"/>
    <property type="match status" value="1"/>
</dbReference>
<dbReference type="InterPro" id="IPR035906">
    <property type="entry name" value="MetI-like_sf"/>
</dbReference>
<feature type="transmembrane region" description="Helical" evidence="7">
    <location>
        <begin position="9"/>
        <end position="28"/>
    </location>
</feature>
<comment type="similarity">
    <text evidence="7">Belongs to the binding-protein-dependent transport system permease family.</text>
</comment>
<keyword evidence="6 7" id="KW-0472">Membrane</keyword>
<dbReference type="STRING" id="1600.LBAT_1372"/>
<evidence type="ECO:0000256" key="7">
    <source>
        <dbReference type="RuleBase" id="RU363032"/>
    </source>
</evidence>
<evidence type="ECO:0000256" key="6">
    <source>
        <dbReference type="ARBA" id="ARBA00023136"/>
    </source>
</evidence>
<reference evidence="9 10" key="1">
    <citation type="submission" date="2015-03" db="EMBL/GenBank/DDBJ databases">
        <title>Complete genome sequence of Lactobacillus acetotolerans NBRC 13120.</title>
        <authorList>
            <person name="Toh H."/>
            <person name="Morita H."/>
            <person name="Fujita N."/>
        </authorList>
    </citation>
    <scope>NUCLEOTIDE SEQUENCE [LARGE SCALE GENOMIC DNA]</scope>
    <source>
        <strain evidence="9 10">NBRC 13120</strain>
    </source>
</reference>
<feature type="transmembrane region" description="Helical" evidence="7">
    <location>
        <begin position="204"/>
        <end position="223"/>
    </location>
</feature>
<feature type="domain" description="ABC transmembrane type-1" evidence="8">
    <location>
        <begin position="64"/>
        <end position="278"/>
    </location>
</feature>
<evidence type="ECO:0000313" key="10">
    <source>
        <dbReference type="Proteomes" id="UP000035709"/>
    </source>
</evidence>
<evidence type="ECO:0000256" key="5">
    <source>
        <dbReference type="ARBA" id="ARBA00022989"/>
    </source>
</evidence>
<evidence type="ECO:0000256" key="3">
    <source>
        <dbReference type="ARBA" id="ARBA00022475"/>
    </source>
</evidence>
<dbReference type="Pfam" id="PF00528">
    <property type="entry name" value="BPD_transp_1"/>
    <property type="match status" value="1"/>
</dbReference>
<dbReference type="GO" id="GO:0005886">
    <property type="term" value="C:plasma membrane"/>
    <property type="evidence" value="ECO:0007669"/>
    <property type="project" value="UniProtKB-SubCell"/>
</dbReference>
<dbReference type="KEGG" id="lae:LBAT_1372"/>
<dbReference type="InterPro" id="IPR000515">
    <property type="entry name" value="MetI-like"/>
</dbReference>
<comment type="subcellular location">
    <subcellularLocation>
        <location evidence="1 7">Cell membrane</location>
        <topology evidence="1 7">Multi-pass membrane protein</topology>
    </subcellularLocation>
</comment>
<dbReference type="EMBL" id="AP014808">
    <property type="protein sequence ID" value="BAQ57761.1"/>
    <property type="molecule type" value="Genomic_DNA"/>
</dbReference>
<dbReference type="PANTHER" id="PTHR30193">
    <property type="entry name" value="ABC TRANSPORTER PERMEASE PROTEIN"/>
    <property type="match status" value="1"/>
</dbReference>
<dbReference type="RefSeq" id="WP_060459734.1">
    <property type="nucleotide sequence ID" value="NZ_AP014808.1"/>
</dbReference>
<organism evidence="9 10">
    <name type="scientific">Lactobacillus acetotolerans</name>
    <dbReference type="NCBI Taxonomy" id="1600"/>
    <lineage>
        <taxon>Bacteria</taxon>
        <taxon>Bacillati</taxon>
        <taxon>Bacillota</taxon>
        <taxon>Bacilli</taxon>
        <taxon>Lactobacillales</taxon>
        <taxon>Lactobacillaceae</taxon>
        <taxon>Lactobacillus</taxon>
    </lineage>
</organism>
<dbReference type="SUPFAM" id="SSF161098">
    <property type="entry name" value="MetI-like"/>
    <property type="match status" value="1"/>
</dbReference>
<proteinExistence type="inferred from homology"/>
<evidence type="ECO:0000256" key="2">
    <source>
        <dbReference type="ARBA" id="ARBA00022448"/>
    </source>
</evidence>
<evidence type="ECO:0000313" key="9">
    <source>
        <dbReference type="EMBL" id="BAQ57761.1"/>
    </source>
</evidence>
<evidence type="ECO:0000256" key="1">
    <source>
        <dbReference type="ARBA" id="ARBA00004651"/>
    </source>
</evidence>
<accession>A0A0D6A4S3</accession>